<sequence>MKVKTAQINWHEKLPIFSADFDKCYNNTGSNNLNSAENKERKAYRFATGGADSNVRIWNLNEYELQDTKPIVEFRANLSRHTAPVNVVRFCPIDSRLATAGDDGAIIIWKEVEKNQSNSIVIESSLFGEDSSLIGSEIWKPISILRLV</sequence>
<evidence type="ECO:0000256" key="4">
    <source>
        <dbReference type="ARBA" id="ARBA00022737"/>
    </source>
</evidence>
<evidence type="ECO:0000256" key="5">
    <source>
        <dbReference type="ARBA" id="ARBA00022763"/>
    </source>
</evidence>
<dbReference type="InterPro" id="IPR036322">
    <property type="entry name" value="WD40_repeat_dom_sf"/>
</dbReference>
<evidence type="ECO:0000313" key="12">
    <source>
        <dbReference type="Proteomes" id="UP000187283"/>
    </source>
</evidence>
<dbReference type="InterPro" id="IPR055410">
    <property type="entry name" value="Beta-prop_CAF1B_HIR1"/>
</dbReference>
<evidence type="ECO:0000256" key="2">
    <source>
        <dbReference type="ARBA" id="ARBA00007306"/>
    </source>
</evidence>
<dbReference type="GO" id="GO:0005634">
    <property type="term" value="C:nucleus"/>
    <property type="evidence" value="ECO:0007669"/>
    <property type="project" value="UniProtKB-SubCell"/>
</dbReference>
<dbReference type="Gene3D" id="2.130.10.10">
    <property type="entry name" value="YVTN repeat-like/Quinoprotein amine dehydrogenase"/>
    <property type="match status" value="1"/>
</dbReference>
<keyword evidence="4" id="KW-0677">Repeat</keyword>
<keyword evidence="5" id="KW-0227">DNA damage</keyword>
<accession>A0A1R1XNH2</accession>
<dbReference type="PROSITE" id="PS50082">
    <property type="entry name" value="WD_REPEATS_2"/>
    <property type="match status" value="2"/>
</dbReference>
<evidence type="ECO:0000256" key="6">
    <source>
        <dbReference type="ARBA" id="ARBA00022853"/>
    </source>
</evidence>
<evidence type="ECO:0000256" key="7">
    <source>
        <dbReference type="ARBA" id="ARBA00023204"/>
    </source>
</evidence>
<evidence type="ECO:0000256" key="9">
    <source>
        <dbReference type="PROSITE-ProRule" id="PRU00221"/>
    </source>
</evidence>
<organism evidence="11 12">
    <name type="scientific">Smittium culicis</name>
    <dbReference type="NCBI Taxonomy" id="133412"/>
    <lineage>
        <taxon>Eukaryota</taxon>
        <taxon>Fungi</taxon>
        <taxon>Fungi incertae sedis</taxon>
        <taxon>Zoopagomycota</taxon>
        <taxon>Kickxellomycotina</taxon>
        <taxon>Harpellomycetes</taxon>
        <taxon>Harpellales</taxon>
        <taxon>Legeriomycetaceae</taxon>
        <taxon>Smittium</taxon>
    </lineage>
</organism>
<dbReference type="EMBL" id="LSSN01002423">
    <property type="protein sequence ID" value="OMJ16173.1"/>
    <property type="molecule type" value="Genomic_DNA"/>
</dbReference>
<keyword evidence="8" id="KW-0539">Nucleus</keyword>
<dbReference type="STRING" id="133412.A0A1R1XNH2"/>
<dbReference type="Pfam" id="PF24105">
    <property type="entry name" value="Beta-prop_CAF1B_HIR1"/>
    <property type="match status" value="1"/>
</dbReference>
<evidence type="ECO:0000313" key="11">
    <source>
        <dbReference type="EMBL" id="OMJ16173.1"/>
    </source>
</evidence>
<dbReference type="PANTHER" id="PTHR15271">
    <property type="entry name" value="CHROMATIN ASSEMBLY FACTOR 1 SUBUNIT B"/>
    <property type="match status" value="1"/>
</dbReference>
<dbReference type="SUPFAM" id="SSF50978">
    <property type="entry name" value="WD40 repeat-like"/>
    <property type="match status" value="1"/>
</dbReference>
<comment type="caution">
    <text evidence="11">The sequence shown here is derived from an EMBL/GenBank/DDBJ whole genome shotgun (WGS) entry which is preliminary data.</text>
</comment>
<reference evidence="11 12" key="1">
    <citation type="submission" date="2017-01" db="EMBL/GenBank/DDBJ databases">
        <authorList>
            <person name="Mah S.A."/>
            <person name="Swanson W.J."/>
            <person name="Moy G.W."/>
            <person name="Vacquier V.D."/>
        </authorList>
    </citation>
    <scope>NUCLEOTIDE SEQUENCE [LARGE SCALE GENOMIC DNA]</scope>
    <source>
        <strain evidence="11 12">GSMNP</strain>
    </source>
</reference>
<evidence type="ECO:0000256" key="3">
    <source>
        <dbReference type="ARBA" id="ARBA00022574"/>
    </source>
</evidence>
<dbReference type="InterPro" id="IPR045145">
    <property type="entry name" value="PTHR15271"/>
</dbReference>
<dbReference type="OrthoDB" id="71227at2759"/>
<evidence type="ECO:0000259" key="10">
    <source>
        <dbReference type="Pfam" id="PF24105"/>
    </source>
</evidence>
<dbReference type="Proteomes" id="UP000187283">
    <property type="component" value="Unassembled WGS sequence"/>
</dbReference>
<proteinExistence type="inferred from homology"/>
<keyword evidence="3 9" id="KW-0853">WD repeat</keyword>
<dbReference type="AlphaFoldDB" id="A0A1R1XNH2"/>
<name>A0A1R1XNH2_9FUNG</name>
<keyword evidence="12" id="KW-1185">Reference proteome</keyword>
<comment type="subcellular location">
    <subcellularLocation>
        <location evidence="1">Nucleus</location>
    </subcellularLocation>
</comment>
<dbReference type="InterPro" id="IPR001680">
    <property type="entry name" value="WD40_rpt"/>
</dbReference>
<evidence type="ECO:0000256" key="1">
    <source>
        <dbReference type="ARBA" id="ARBA00004123"/>
    </source>
</evidence>
<dbReference type="PANTHER" id="PTHR15271:SF4">
    <property type="entry name" value="CHROMATIN ASSEMBLY FACTOR 1 SUBUNIT B"/>
    <property type="match status" value="1"/>
</dbReference>
<feature type="domain" description="CAF1B/HIR1 beta-propeller" evidence="10">
    <location>
        <begin position="1"/>
        <end position="121"/>
    </location>
</feature>
<dbReference type="InterPro" id="IPR015943">
    <property type="entry name" value="WD40/YVTN_repeat-like_dom_sf"/>
</dbReference>
<keyword evidence="6" id="KW-0156">Chromatin regulator</keyword>
<dbReference type="GO" id="GO:0006334">
    <property type="term" value="P:nucleosome assembly"/>
    <property type="evidence" value="ECO:0007669"/>
    <property type="project" value="TreeGrafter"/>
</dbReference>
<dbReference type="GO" id="GO:0033186">
    <property type="term" value="C:CAF-1 complex"/>
    <property type="evidence" value="ECO:0007669"/>
    <property type="project" value="TreeGrafter"/>
</dbReference>
<dbReference type="PROSITE" id="PS50294">
    <property type="entry name" value="WD_REPEATS_REGION"/>
    <property type="match status" value="1"/>
</dbReference>
<dbReference type="GO" id="GO:0006335">
    <property type="term" value="P:DNA replication-dependent chromatin assembly"/>
    <property type="evidence" value="ECO:0007669"/>
    <property type="project" value="InterPro"/>
</dbReference>
<keyword evidence="7" id="KW-0234">DNA repair</keyword>
<feature type="repeat" description="WD" evidence="9">
    <location>
        <begin position="46"/>
        <end position="68"/>
    </location>
</feature>
<comment type="similarity">
    <text evidence="2">Belongs to the WD repeat HIR1 family.</text>
</comment>
<dbReference type="SMART" id="SM00320">
    <property type="entry name" value="WD40"/>
    <property type="match status" value="2"/>
</dbReference>
<evidence type="ECO:0000256" key="8">
    <source>
        <dbReference type="ARBA" id="ARBA00023242"/>
    </source>
</evidence>
<gene>
    <name evidence="11" type="ORF">AYI70_g6777</name>
</gene>
<feature type="repeat" description="WD" evidence="9">
    <location>
        <begin position="78"/>
        <end position="110"/>
    </location>
</feature>
<dbReference type="GO" id="GO:0006281">
    <property type="term" value="P:DNA repair"/>
    <property type="evidence" value="ECO:0007669"/>
    <property type="project" value="UniProtKB-KW"/>
</dbReference>
<protein>
    <submittedName>
        <fullName evidence="11">Chromatin assembly factor 1 subunit B</fullName>
    </submittedName>
</protein>